<dbReference type="Proteomes" id="UP000015106">
    <property type="component" value="Chromosome 5"/>
</dbReference>
<dbReference type="Gramene" id="TuG1812G0500002026.01.T01">
    <property type="protein sequence ID" value="TuG1812G0500002026.01.T01.cds244509"/>
    <property type="gene ID" value="TuG1812G0500002026.01"/>
</dbReference>
<protein>
    <submittedName>
        <fullName evidence="1">Uncharacterized protein</fullName>
    </submittedName>
</protein>
<accession>A0A8R7UHX5</accession>
<reference evidence="2" key="1">
    <citation type="journal article" date="2013" name="Nature">
        <title>Draft genome of the wheat A-genome progenitor Triticum urartu.</title>
        <authorList>
            <person name="Ling H.Q."/>
            <person name="Zhao S."/>
            <person name="Liu D."/>
            <person name="Wang J."/>
            <person name="Sun H."/>
            <person name="Zhang C."/>
            <person name="Fan H."/>
            <person name="Li D."/>
            <person name="Dong L."/>
            <person name="Tao Y."/>
            <person name="Gao C."/>
            <person name="Wu H."/>
            <person name="Li Y."/>
            <person name="Cui Y."/>
            <person name="Guo X."/>
            <person name="Zheng S."/>
            <person name="Wang B."/>
            <person name="Yu K."/>
            <person name="Liang Q."/>
            <person name="Yang W."/>
            <person name="Lou X."/>
            <person name="Chen J."/>
            <person name="Feng M."/>
            <person name="Jian J."/>
            <person name="Zhang X."/>
            <person name="Luo G."/>
            <person name="Jiang Y."/>
            <person name="Liu J."/>
            <person name="Wang Z."/>
            <person name="Sha Y."/>
            <person name="Zhang B."/>
            <person name="Wu H."/>
            <person name="Tang D."/>
            <person name="Shen Q."/>
            <person name="Xue P."/>
            <person name="Zou S."/>
            <person name="Wang X."/>
            <person name="Liu X."/>
            <person name="Wang F."/>
            <person name="Yang Y."/>
            <person name="An X."/>
            <person name="Dong Z."/>
            <person name="Zhang K."/>
            <person name="Zhang X."/>
            <person name="Luo M.C."/>
            <person name="Dvorak J."/>
            <person name="Tong Y."/>
            <person name="Wang J."/>
            <person name="Yang H."/>
            <person name="Li Z."/>
            <person name="Wang D."/>
            <person name="Zhang A."/>
            <person name="Wang J."/>
        </authorList>
    </citation>
    <scope>NUCLEOTIDE SEQUENCE</scope>
    <source>
        <strain evidence="2">cv. G1812</strain>
    </source>
</reference>
<sequence>MVTISSNPPLEEATTYCPCARPTAADDADVPSVSTSSITTVLPKLPRGPRTTIIALSPITSCMYTCRCADAPAAGRGAATARMTATAAASATDVGLSLKQAMTGMSSGRQQGLLVR</sequence>
<reference evidence="1" key="3">
    <citation type="submission" date="2022-06" db="UniProtKB">
        <authorList>
            <consortium name="EnsemblPlants"/>
        </authorList>
    </citation>
    <scope>IDENTIFICATION</scope>
</reference>
<evidence type="ECO:0000313" key="2">
    <source>
        <dbReference type="Proteomes" id="UP000015106"/>
    </source>
</evidence>
<gene>
    <name evidence="1" type="primary">LOC125508992</name>
</gene>
<keyword evidence="2" id="KW-1185">Reference proteome</keyword>
<dbReference type="EnsemblPlants" id="TuG1812G0500002026.01.T01">
    <property type="protein sequence ID" value="TuG1812G0500002026.01.T01.cds244509"/>
    <property type="gene ID" value="TuG1812G0500002026.01"/>
</dbReference>
<evidence type="ECO:0000313" key="1">
    <source>
        <dbReference type="EnsemblPlants" id="TuG1812G0500002026.01.T01.cds244509"/>
    </source>
</evidence>
<dbReference type="AlphaFoldDB" id="A0A8R7UHX5"/>
<organism evidence="1 2">
    <name type="scientific">Triticum urartu</name>
    <name type="common">Red wild einkorn</name>
    <name type="synonym">Crithodium urartu</name>
    <dbReference type="NCBI Taxonomy" id="4572"/>
    <lineage>
        <taxon>Eukaryota</taxon>
        <taxon>Viridiplantae</taxon>
        <taxon>Streptophyta</taxon>
        <taxon>Embryophyta</taxon>
        <taxon>Tracheophyta</taxon>
        <taxon>Spermatophyta</taxon>
        <taxon>Magnoliopsida</taxon>
        <taxon>Liliopsida</taxon>
        <taxon>Poales</taxon>
        <taxon>Poaceae</taxon>
        <taxon>BOP clade</taxon>
        <taxon>Pooideae</taxon>
        <taxon>Triticodae</taxon>
        <taxon>Triticeae</taxon>
        <taxon>Triticinae</taxon>
        <taxon>Triticum</taxon>
    </lineage>
</organism>
<reference evidence="1" key="2">
    <citation type="submission" date="2018-03" db="EMBL/GenBank/DDBJ databases">
        <title>The Triticum urartu genome reveals the dynamic nature of wheat genome evolution.</title>
        <authorList>
            <person name="Ling H."/>
            <person name="Ma B."/>
            <person name="Shi X."/>
            <person name="Liu H."/>
            <person name="Dong L."/>
            <person name="Sun H."/>
            <person name="Cao Y."/>
            <person name="Gao Q."/>
            <person name="Zheng S."/>
            <person name="Li Y."/>
            <person name="Yu Y."/>
            <person name="Du H."/>
            <person name="Qi M."/>
            <person name="Li Y."/>
            <person name="Yu H."/>
            <person name="Cui Y."/>
            <person name="Wang N."/>
            <person name="Chen C."/>
            <person name="Wu H."/>
            <person name="Zhao Y."/>
            <person name="Zhang J."/>
            <person name="Li Y."/>
            <person name="Zhou W."/>
            <person name="Zhang B."/>
            <person name="Hu W."/>
            <person name="Eijk M."/>
            <person name="Tang J."/>
            <person name="Witsenboer H."/>
            <person name="Zhao S."/>
            <person name="Li Z."/>
            <person name="Zhang A."/>
            <person name="Wang D."/>
            <person name="Liang C."/>
        </authorList>
    </citation>
    <scope>NUCLEOTIDE SEQUENCE [LARGE SCALE GENOMIC DNA]</scope>
    <source>
        <strain evidence="1">cv. G1812</strain>
    </source>
</reference>
<proteinExistence type="predicted"/>
<name>A0A8R7UHX5_TRIUA</name>